<accession>A0A8X6GBI2</accession>
<comment type="caution">
    <text evidence="4">The sequence shown here is derived from an EMBL/GenBank/DDBJ whole genome shotgun (WGS) entry which is preliminary data.</text>
</comment>
<evidence type="ECO:0000313" key="4">
    <source>
        <dbReference type="EMBL" id="GFQ78868.1"/>
    </source>
</evidence>
<dbReference type="Gene3D" id="2.10.70.10">
    <property type="entry name" value="Complement Module, domain 1"/>
    <property type="match status" value="1"/>
</dbReference>
<keyword evidence="5" id="KW-1185">Reference proteome</keyword>
<evidence type="ECO:0000256" key="1">
    <source>
        <dbReference type="ARBA" id="ARBA00023157"/>
    </source>
</evidence>
<dbReference type="SUPFAM" id="SSF57535">
    <property type="entry name" value="Complement control module/SCR domain"/>
    <property type="match status" value="1"/>
</dbReference>
<name>A0A8X6GBI2_TRICU</name>
<sequence length="114" mass="12876">MEMWTVRCAIGYDIVRYNYIICQSNGKWGTSPTCQKSSCPDDPCSCLPLIPSEGLILKKESCSRKITVPNITQNLITLKHNCNFEKRNEDYAIACPQGYSSRIEDVIACLNYNS</sequence>
<dbReference type="InterPro" id="IPR035976">
    <property type="entry name" value="Sushi/SCR/CCP_sf"/>
</dbReference>
<dbReference type="PROSITE" id="PS50923">
    <property type="entry name" value="SUSHI"/>
    <property type="match status" value="1"/>
</dbReference>
<dbReference type="Proteomes" id="UP000887116">
    <property type="component" value="Unassembled WGS sequence"/>
</dbReference>
<dbReference type="EMBL" id="BMAO01012073">
    <property type="protein sequence ID" value="GFQ78868.1"/>
    <property type="molecule type" value="Genomic_DNA"/>
</dbReference>
<evidence type="ECO:0000256" key="2">
    <source>
        <dbReference type="PROSITE-ProRule" id="PRU00302"/>
    </source>
</evidence>
<gene>
    <name evidence="4" type="ORF">TNCT_680361</name>
</gene>
<evidence type="ECO:0000313" key="5">
    <source>
        <dbReference type="Proteomes" id="UP000887116"/>
    </source>
</evidence>
<keyword evidence="1" id="KW-1015">Disulfide bond</keyword>
<protein>
    <recommendedName>
        <fullName evidence="3">Sushi domain-containing protein</fullName>
    </recommendedName>
</protein>
<organism evidence="4 5">
    <name type="scientific">Trichonephila clavata</name>
    <name type="common">Joro spider</name>
    <name type="synonym">Nephila clavata</name>
    <dbReference type="NCBI Taxonomy" id="2740835"/>
    <lineage>
        <taxon>Eukaryota</taxon>
        <taxon>Metazoa</taxon>
        <taxon>Ecdysozoa</taxon>
        <taxon>Arthropoda</taxon>
        <taxon>Chelicerata</taxon>
        <taxon>Arachnida</taxon>
        <taxon>Araneae</taxon>
        <taxon>Araneomorphae</taxon>
        <taxon>Entelegynae</taxon>
        <taxon>Araneoidea</taxon>
        <taxon>Nephilidae</taxon>
        <taxon>Trichonephila</taxon>
    </lineage>
</organism>
<dbReference type="AlphaFoldDB" id="A0A8X6GBI2"/>
<reference evidence="4" key="1">
    <citation type="submission" date="2020-07" db="EMBL/GenBank/DDBJ databases">
        <title>Multicomponent nature underlies the extraordinary mechanical properties of spider dragline silk.</title>
        <authorList>
            <person name="Kono N."/>
            <person name="Nakamura H."/>
            <person name="Mori M."/>
            <person name="Yoshida Y."/>
            <person name="Ohtoshi R."/>
            <person name="Malay A.D."/>
            <person name="Moran D.A.P."/>
            <person name="Tomita M."/>
            <person name="Numata K."/>
            <person name="Arakawa K."/>
        </authorList>
    </citation>
    <scope>NUCLEOTIDE SEQUENCE</scope>
</reference>
<evidence type="ECO:0000259" key="3">
    <source>
        <dbReference type="PROSITE" id="PS50923"/>
    </source>
</evidence>
<feature type="domain" description="Sushi" evidence="3">
    <location>
        <begin position="1"/>
        <end position="36"/>
    </location>
</feature>
<comment type="caution">
    <text evidence="2">Lacks conserved residue(s) required for the propagation of feature annotation.</text>
</comment>
<dbReference type="InterPro" id="IPR000436">
    <property type="entry name" value="Sushi_SCR_CCP_dom"/>
</dbReference>
<proteinExistence type="predicted"/>
<keyword evidence="2" id="KW-0768">Sushi</keyword>